<dbReference type="VEuPathDB" id="FungiDB:CXQ85_002868"/>
<dbReference type="RefSeq" id="XP_025344080.1">
    <property type="nucleotide sequence ID" value="XM_025486530.1"/>
</dbReference>
<evidence type="ECO:0000313" key="4">
    <source>
        <dbReference type="EMBL" id="PVH23140.1"/>
    </source>
</evidence>
<organism evidence="4 5">
    <name type="scientific">Candidozyma haemuli</name>
    <dbReference type="NCBI Taxonomy" id="45357"/>
    <lineage>
        <taxon>Eukaryota</taxon>
        <taxon>Fungi</taxon>
        <taxon>Dikarya</taxon>
        <taxon>Ascomycota</taxon>
        <taxon>Saccharomycotina</taxon>
        <taxon>Pichiomycetes</taxon>
        <taxon>Metschnikowiaceae</taxon>
        <taxon>Candidozyma</taxon>
    </lineage>
</organism>
<dbReference type="OrthoDB" id="4095010at2759"/>
<dbReference type="Proteomes" id="UP000244309">
    <property type="component" value="Unassembled WGS sequence"/>
</dbReference>
<protein>
    <submittedName>
        <fullName evidence="4">Uncharacterized protein</fullName>
    </submittedName>
</protein>
<accession>A0A2V1AYH0</accession>
<evidence type="ECO:0000256" key="3">
    <source>
        <dbReference type="SAM" id="SignalP"/>
    </source>
</evidence>
<dbReference type="EMBL" id="PKFO01000010">
    <property type="protein sequence ID" value="PVH23140.1"/>
    <property type="molecule type" value="Genomic_DNA"/>
</dbReference>
<evidence type="ECO:0000256" key="1">
    <source>
        <dbReference type="SAM" id="MobiDB-lite"/>
    </source>
</evidence>
<comment type="caution">
    <text evidence="4">The sequence shown here is derived from an EMBL/GenBank/DDBJ whole genome shotgun (WGS) entry which is preliminary data.</text>
</comment>
<feature type="region of interest" description="Disordered" evidence="1">
    <location>
        <begin position="241"/>
        <end position="310"/>
    </location>
</feature>
<dbReference type="GeneID" id="37008199"/>
<keyword evidence="5" id="KW-1185">Reference proteome</keyword>
<feature type="transmembrane region" description="Helical" evidence="2">
    <location>
        <begin position="40"/>
        <end position="59"/>
    </location>
</feature>
<feature type="signal peptide" evidence="3">
    <location>
        <begin position="1"/>
        <end position="21"/>
    </location>
</feature>
<keyword evidence="2" id="KW-0812">Transmembrane</keyword>
<keyword evidence="3" id="KW-0732">Signal</keyword>
<feature type="chain" id="PRO_5015885315" evidence="3">
    <location>
        <begin position="22"/>
        <end position="310"/>
    </location>
</feature>
<evidence type="ECO:0000313" key="5">
    <source>
        <dbReference type="Proteomes" id="UP000244309"/>
    </source>
</evidence>
<keyword evidence="2" id="KW-0472">Membrane</keyword>
<name>A0A2V1AYH0_9ASCO</name>
<reference evidence="4 5" key="1">
    <citation type="submission" date="2017-12" db="EMBL/GenBank/DDBJ databases">
        <title>Genome Sequence of a Multidrug-Resistant Candida haemulonii Isolate from a Patient with Chronic Leg Ulcers in Israel.</title>
        <authorList>
            <person name="Chow N.A."/>
            <person name="Gade L."/>
            <person name="Batra D."/>
            <person name="Rowe L.A."/>
            <person name="Ben-Ami R."/>
            <person name="Loparev V.N."/>
            <person name="Litvintseva A.P."/>
        </authorList>
    </citation>
    <scope>NUCLEOTIDE SEQUENCE [LARGE SCALE GENOMIC DNA]</scope>
    <source>
        <strain evidence="4 5">B11899</strain>
    </source>
</reference>
<gene>
    <name evidence="4" type="ORF">CXQ85_002868</name>
</gene>
<evidence type="ECO:0000256" key="2">
    <source>
        <dbReference type="SAM" id="Phobius"/>
    </source>
</evidence>
<proteinExistence type="predicted"/>
<dbReference type="AlphaFoldDB" id="A0A2V1AYH0"/>
<sequence length="310" mass="34876">MLTQLALPLSALHLWFPLLLSAKALNRPPGENIQFLLHYWLWYLGLSYVHFYLASMVPLQGVVDLFLAGVKIWLFYGHGCIVLSRFYLPRVAFATTGWTSVVELEATVIDPLVSAFVVRNPILQNTMSVIERTGIASFASALFAFNHELCRSVSWPKRPSCLHLGVDFLCYMDSPRELAARLQKLERFIFGIRSAVSPVVSPKSRKVSSRKLNTSKVDYDDSFSPRSTEFYTPNRSNALSPAVFSPVAGPLETNSPLVKKTRRRPPEETKRTRSASVGSIDDSPLPYPLEDPNPTERSVSEVIFKSRRDL</sequence>
<feature type="transmembrane region" description="Helical" evidence="2">
    <location>
        <begin position="66"/>
        <end position="88"/>
    </location>
</feature>
<keyword evidence="2" id="KW-1133">Transmembrane helix</keyword>